<comment type="similarity">
    <text evidence="10">Belongs to the PRA-CH family.</text>
</comment>
<comment type="cofactor">
    <cofactor evidence="10">
        <name>Zn(2+)</name>
        <dbReference type="ChEBI" id="CHEBI:29105"/>
    </cofactor>
    <text evidence="10">Binds 1 zinc ion per subunit.</text>
</comment>
<dbReference type="SUPFAM" id="SSF141734">
    <property type="entry name" value="HisI-like"/>
    <property type="match status" value="1"/>
</dbReference>
<comment type="catalytic activity">
    <reaction evidence="1 10">
        <text>1-(5-phospho-beta-D-ribosyl)-5'-AMP + H2O = 1-(5-phospho-beta-D-ribosyl)-5-[(5-phospho-beta-D-ribosylamino)methylideneamino]imidazole-4-carboxamide</text>
        <dbReference type="Rhea" id="RHEA:20049"/>
        <dbReference type="ChEBI" id="CHEBI:15377"/>
        <dbReference type="ChEBI" id="CHEBI:58435"/>
        <dbReference type="ChEBI" id="CHEBI:59457"/>
        <dbReference type="EC" id="3.5.4.19"/>
    </reaction>
</comment>
<name>A0ABS2IX50_9ACTN</name>
<proteinExistence type="inferred from homology"/>
<feature type="domain" description="Phosphoribosyl-AMP cyclohydrolase" evidence="12">
    <location>
        <begin position="402"/>
        <end position="475"/>
    </location>
</feature>
<dbReference type="NCBIfam" id="NF000768">
    <property type="entry name" value="PRK00051.1"/>
    <property type="match status" value="1"/>
</dbReference>
<comment type="subunit">
    <text evidence="10">Homodimer.</text>
</comment>
<dbReference type="Proteomes" id="UP001518872">
    <property type="component" value="Unassembled WGS sequence"/>
</dbReference>
<evidence type="ECO:0000256" key="5">
    <source>
        <dbReference type="ARBA" id="ARBA00022723"/>
    </source>
</evidence>
<evidence type="ECO:0000259" key="12">
    <source>
        <dbReference type="Pfam" id="PF01502"/>
    </source>
</evidence>
<keyword evidence="4 10" id="KW-0028">Amino-acid biosynthesis</keyword>
<evidence type="ECO:0000256" key="1">
    <source>
        <dbReference type="ARBA" id="ARBA00000024"/>
    </source>
</evidence>
<evidence type="ECO:0000256" key="2">
    <source>
        <dbReference type="ARBA" id="ARBA00005169"/>
    </source>
</evidence>
<feature type="region of interest" description="Disordered" evidence="11">
    <location>
        <begin position="335"/>
        <end position="373"/>
    </location>
</feature>
<feature type="binding site" evidence="10">
    <location>
        <position position="449"/>
    </location>
    <ligand>
        <name>Mg(2+)</name>
        <dbReference type="ChEBI" id="CHEBI:18420"/>
    </ligand>
</feature>
<dbReference type="InterPro" id="IPR040517">
    <property type="entry name" value="Ant(4')-IIb_substrate-bd"/>
</dbReference>
<evidence type="ECO:0000313" key="14">
    <source>
        <dbReference type="EMBL" id="MBM7078079.1"/>
    </source>
</evidence>
<evidence type="ECO:0000256" key="4">
    <source>
        <dbReference type="ARBA" id="ARBA00022605"/>
    </source>
</evidence>
<feature type="binding site" evidence="10">
    <location>
        <position position="466"/>
    </location>
    <ligand>
        <name>Zn(2+)</name>
        <dbReference type="ChEBI" id="CHEBI:29105"/>
        <note>ligand shared between dimeric partners</note>
    </ligand>
</feature>
<dbReference type="InterPro" id="IPR002496">
    <property type="entry name" value="PRib_AMP_CycHydrolase_dom"/>
</dbReference>
<keyword evidence="8 10" id="KW-0460">Magnesium</keyword>
<keyword evidence="9 10" id="KW-0368">Histidine biosynthesis</keyword>
<evidence type="ECO:0000256" key="11">
    <source>
        <dbReference type="SAM" id="MobiDB-lite"/>
    </source>
</evidence>
<feature type="region of interest" description="Disordered" evidence="11">
    <location>
        <begin position="55"/>
        <end position="123"/>
    </location>
</feature>
<dbReference type="Pfam" id="PF01502">
    <property type="entry name" value="PRA-CH"/>
    <property type="match status" value="1"/>
</dbReference>
<evidence type="ECO:0000256" key="10">
    <source>
        <dbReference type="HAMAP-Rule" id="MF_01021"/>
    </source>
</evidence>
<reference evidence="14 15" key="1">
    <citation type="submission" date="2021-02" db="EMBL/GenBank/DDBJ databases">
        <authorList>
            <person name="Ra J.-S."/>
        </authorList>
    </citation>
    <scope>NUCLEOTIDE SEQUENCE [LARGE SCALE GENOMIC DNA]</scope>
    <source>
        <strain evidence="14 15">MMS20-R1-14</strain>
    </source>
</reference>
<keyword evidence="15" id="KW-1185">Reference proteome</keyword>
<dbReference type="Gene3D" id="3.30.460.10">
    <property type="entry name" value="Beta Polymerase, domain 2"/>
    <property type="match status" value="2"/>
</dbReference>
<protein>
    <recommendedName>
        <fullName evidence="10">Phosphoribosyl-AMP cyclohydrolase</fullName>
        <shortName evidence="10">PRA-CH</shortName>
        <ecNumber evidence="10">3.5.4.19</ecNumber>
    </recommendedName>
</protein>
<feature type="binding site" evidence="10">
    <location>
        <position position="473"/>
    </location>
    <ligand>
        <name>Zn(2+)</name>
        <dbReference type="ChEBI" id="CHEBI:29105"/>
        <note>ligand shared between dimeric partners</note>
    </ligand>
</feature>
<feature type="binding site" evidence="10">
    <location>
        <position position="450"/>
    </location>
    <ligand>
        <name>Zn(2+)</name>
        <dbReference type="ChEBI" id="CHEBI:29105"/>
        <note>ligand shared between dimeric partners</note>
    </ligand>
</feature>
<comment type="subcellular location">
    <subcellularLocation>
        <location evidence="10">Cytoplasm</location>
    </subcellularLocation>
</comment>
<dbReference type="InterPro" id="IPR043519">
    <property type="entry name" value="NT_sf"/>
</dbReference>
<dbReference type="SUPFAM" id="SSF81301">
    <property type="entry name" value="Nucleotidyltransferase"/>
    <property type="match status" value="1"/>
</dbReference>
<dbReference type="InterPro" id="IPR038019">
    <property type="entry name" value="PRib_AMP_CycHydrolase_sf"/>
</dbReference>
<dbReference type="PANTHER" id="PTHR42945">
    <property type="entry name" value="HISTIDINE BIOSYNTHESIS BIFUNCTIONAL PROTEIN"/>
    <property type="match status" value="1"/>
</dbReference>
<keyword evidence="6 10" id="KW-0378">Hydrolase</keyword>
<evidence type="ECO:0000259" key="13">
    <source>
        <dbReference type="Pfam" id="PF18280"/>
    </source>
</evidence>
<dbReference type="Gene3D" id="1.20.120.330">
    <property type="entry name" value="Nucleotidyltransferases domain 2"/>
    <property type="match status" value="1"/>
</dbReference>
<accession>A0ABS2IX50</accession>
<dbReference type="InterPro" id="IPR026660">
    <property type="entry name" value="PRA-CH"/>
</dbReference>
<sequence>MDHAPLPEAAFLADWTDRLRASAEHPVVGILLRGSHARRAATAYSDVDLDVLVSTTGPTPATPPDGPGPGCTSTAPVAPGQPGAAGRSAPADPPGRAGGTRRGAATDPVDPPGGSARGRWPTGKPYDARRAYLAEVDGRIVHVSVAARDVRTWVDRLGEPADWAFGLPVTTPTRLLWADPTWRRRIDLPVLCQPADQPRLEELVATLGKVAGALAADDPPGVRLAAADLARLCPSVLRPANPGVRVASRRAAFAAALDLPVAPPGYRDDMLLCLGVRPAGTVEVGVAAARLVSGVLPLVRPYAERVAETAGPDLARALCDGRLERYVAQLSRAVGDGPQVPAPRAGQSVTVPVPDSSPRDGGPGGAVRPSRLDPAVAARLRRTPDGLVAAVVRQHDTGEVLMVAWMDDEALHRTLTTGRATYWSRSRQEYWVKGATSGHHQYVRSVALDCDGDALLVGVDQVGAACHTGERTCFFTELPVTSERGAS</sequence>
<feature type="compositionally biased region" description="Low complexity" evidence="11">
    <location>
        <begin position="70"/>
        <end position="90"/>
    </location>
</feature>
<dbReference type="EC" id="3.5.4.19" evidence="10"/>
<evidence type="ECO:0000256" key="9">
    <source>
        <dbReference type="ARBA" id="ARBA00023102"/>
    </source>
</evidence>
<feature type="domain" description="Nucleotidyltransferase substrate binding" evidence="13">
    <location>
        <begin position="202"/>
        <end position="295"/>
    </location>
</feature>
<comment type="caution">
    <text evidence="14">The sequence shown here is derived from an EMBL/GenBank/DDBJ whole genome shotgun (WGS) entry which is preliminary data.</text>
</comment>
<dbReference type="EMBL" id="JAFEUC010000008">
    <property type="protein sequence ID" value="MBM7078079.1"/>
    <property type="molecule type" value="Genomic_DNA"/>
</dbReference>
<comment type="pathway">
    <text evidence="2 10">Amino-acid biosynthesis; L-histidine biosynthesis; L-histidine from 5-phospho-alpha-D-ribose 1-diphosphate: step 3/9.</text>
</comment>
<dbReference type="Pfam" id="PF18280">
    <property type="entry name" value="Ant-IIb_sub-bd"/>
    <property type="match status" value="1"/>
</dbReference>
<dbReference type="HAMAP" id="MF_01021">
    <property type="entry name" value="HisI"/>
    <property type="match status" value="1"/>
</dbReference>
<dbReference type="GO" id="GO:0004635">
    <property type="term" value="F:phosphoribosyl-AMP cyclohydrolase activity"/>
    <property type="evidence" value="ECO:0007669"/>
    <property type="project" value="UniProtKB-EC"/>
</dbReference>
<evidence type="ECO:0000256" key="8">
    <source>
        <dbReference type="ARBA" id="ARBA00022842"/>
    </source>
</evidence>
<dbReference type="Gene3D" id="3.10.20.810">
    <property type="entry name" value="Phosphoribosyl-AMP cyclohydrolase"/>
    <property type="match status" value="1"/>
</dbReference>
<comment type="function">
    <text evidence="10">Catalyzes the hydrolysis of the adenine ring of phosphoribosyl-AMP.</text>
</comment>
<evidence type="ECO:0000313" key="15">
    <source>
        <dbReference type="Proteomes" id="UP001518872"/>
    </source>
</evidence>
<gene>
    <name evidence="10 14" type="primary">hisI</name>
    <name evidence="14" type="ORF">JQX11_17285</name>
</gene>
<keyword evidence="3 10" id="KW-0963">Cytoplasm</keyword>
<keyword evidence="7 10" id="KW-0862">Zinc</keyword>
<dbReference type="PANTHER" id="PTHR42945:SF11">
    <property type="entry name" value="PHOSPHORIBOSYL-AMP CYCLOHYDROLASE"/>
    <property type="match status" value="1"/>
</dbReference>
<evidence type="ECO:0000256" key="3">
    <source>
        <dbReference type="ARBA" id="ARBA00022490"/>
    </source>
</evidence>
<organism evidence="14 15">
    <name type="scientific">Micromonospora humida</name>
    <dbReference type="NCBI Taxonomy" id="2809018"/>
    <lineage>
        <taxon>Bacteria</taxon>
        <taxon>Bacillati</taxon>
        <taxon>Actinomycetota</taxon>
        <taxon>Actinomycetes</taxon>
        <taxon>Micromonosporales</taxon>
        <taxon>Micromonosporaceae</taxon>
        <taxon>Micromonospora</taxon>
    </lineage>
</organism>
<evidence type="ECO:0000256" key="6">
    <source>
        <dbReference type="ARBA" id="ARBA00022801"/>
    </source>
</evidence>
<evidence type="ECO:0000256" key="7">
    <source>
        <dbReference type="ARBA" id="ARBA00022833"/>
    </source>
</evidence>
<feature type="binding site" evidence="10">
    <location>
        <position position="453"/>
    </location>
    <ligand>
        <name>Mg(2+)</name>
        <dbReference type="ChEBI" id="CHEBI:18420"/>
    </ligand>
</feature>
<keyword evidence="5 10" id="KW-0479">Metal-binding</keyword>
<comment type="cofactor">
    <cofactor evidence="10">
        <name>Mg(2+)</name>
        <dbReference type="ChEBI" id="CHEBI:18420"/>
    </cofactor>
    <text evidence="10">Binds 1 Mg(2+) ion per subunit.</text>
</comment>
<feature type="binding site" evidence="10">
    <location>
        <position position="451"/>
    </location>
    <ligand>
        <name>Mg(2+)</name>
        <dbReference type="ChEBI" id="CHEBI:18420"/>
    </ligand>
</feature>